<reference evidence="3" key="1">
    <citation type="submission" date="2019-06" db="EMBL/GenBank/DDBJ databases">
        <title>Complete genome sequence of Methylogaea oryzae strain JCM16910.</title>
        <authorList>
            <person name="Asakawa S."/>
        </authorList>
    </citation>
    <scope>NUCLEOTIDE SEQUENCE</scope>
    <source>
        <strain evidence="3">E10</strain>
    </source>
</reference>
<evidence type="ECO:0008006" key="5">
    <source>
        <dbReference type="Google" id="ProtNLM"/>
    </source>
</evidence>
<feature type="chain" id="PRO_5034352829" description="Porin" evidence="2">
    <location>
        <begin position="28"/>
        <end position="566"/>
    </location>
</feature>
<evidence type="ECO:0000256" key="2">
    <source>
        <dbReference type="SAM" id="SignalP"/>
    </source>
</evidence>
<dbReference type="KEGG" id="moz:MoryE10_19750"/>
<dbReference type="Pfam" id="PF07396">
    <property type="entry name" value="Porin_O_P"/>
    <property type="match status" value="1"/>
</dbReference>
<evidence type="ECO:0000256" key="1">
    <source>
        <dbReference type="SAM" id="MobiDB-lite"/>
    </source>
</evidence>
<protein>
    <recommendedName>
        <fullName evidence="5">Porin</fullName>
    </recommendedName>
</protein>
<evidence type="ECO:0000313" key="3">
    <source>
        <dbReference type="EMBL" id="BBL71369.1"/>
    </source>
</evidence>
<sequence length="566" mass="61343">MRRKKQNLKLAAAVPGLLAAFALPAHGKSDPRDALLERLEKRVHELEQKLAAQPAAAKDAKQGGGALTSASGDKQALDDLGRKVRVLERKFEVEKEVATDNAKKSPKFEMGSDGLRFTSAEGDHTVRLRGSLQGDAKVFMDDNARNAPSGSNSARGNNIADRFELRQARLWLEGTLWKDIDFKIMQEFGGSTSSLFDAYIDANYLPYAALSVGKQKTPLSLERLQGDADGNFLERAYPTYLASNREVGVMLHGSFAKPGYELEKRSGPVDFKNFVSYQLGVFNGSGDNTSPANVTTDTKDDKEFVGRIFAHPFQHSGVDILDGLGVGIAGSWEQPMNRAVASGTTATAASLVSPIGQNAFLNYANQGARANSGTSTITANGDHYRLYPQAYWYYGPYGLLGEYVDSSQKLLASNGAATAATTVKKTIQQDNHAWQIQASYVLTGEDNTFQSVKPRAPFDPSAGNWGAFQVVGRLSGLTVDKASFSNLGSTNSQFYLLDPTKSIQKANSFAVGLNWFLNKNVRIMTDFERTSFTGGGGTGAGTAASPYRVTDRPSENVWGTRFQLVF</sequence>
<feature type="region of interest" description="Disordered" evidence="1">
    <location>
        <begin position="50"/>
        <end position="74"/>
    </location>
</feature>
<dbReference type="InterPro" id="IPR010870">
    <property type="entry name" value="Porin_O/P"/>
</dbReference>
<proteinExistence type="predicted"/>
<dbReference type="EMBL" id="AP019782">
    <property type="protein sequence ID" value="BBL71369.1"/>
    <property type="molecule type" value="Genomic_DNA"/>
</dbReference>
<gene>
    <name evidence="3" type="ORF">MoryE10_19750</name>
</gene>
<dbReference type="AlphaFoldDB" id="A0A8D5AK23"/>
<dbReference type="RefSeq" id="WP_221046947.1">
    <property type="nucleotide sequence ID" value="NZ_AP019782.1"/>
</dbReference>
<keyword evidence="2" id="KW-0732">Signal</keyword>
<organism evidence="3 4">
    <name type="scientific">Methylogaea oryzae</name>
    <dbReference type="NCBI Taxonomy" id="1295382"/>
    <lineage>
        <taxon>Bacteria</taxon>
        <taxon>Pseudomonadati</taxon>
        <taxon>Pseudomonadota</taxon>
        <taxon>Gammaproteobacteria</taxon>
        <taxon>Methylococcales</taxon>
        <taxon>Methylococcaceae</taxon>
        <taxon>Methylogaea</taxon>
    </lineage>
</organism>
<dbReference type="Proteomes" id="UP000824988">
    <property type="component" value="Chromosome"/>
</dbReference>
<feature type="signal peptide" evidence="2">
    <location>
        <begin position="1"/>
        <end position="27"/>
    </location>
</feature>
<accession>A0A8D5AK23</accession>
<name>A0A8D5AK23_9GAMM</name>
<evidence type="ECO:0000313" key="4">
    <source>
        <dbReference type="Proteomes" id="UP000824988"/>
    </source>
</evidence>
<keyword evidence="4" id="KW-1185">Reference proteome</keyword>